<dbReference type="Gene3D" id="3.40.190.10">
    <property type="entry name" value="Periplasmic binding protein-like II"/>
    <property type="match status" value="2"/>
</dbReference>
<dbReference type="PANTHER" id="PTHR35936">
    <property type="entry name" value="MEMBRANE-BOUND LYTIC MUREIN TRANSGLYCOSYLASE F"/>
    <property type="match status" value="1"/>
</dbReference>
<organism evidence="3 4">
    <name type="scientific">Polynucleobacter kasalickyi</name>
    <dbReference type="NCBI Taxonomy" id="1938817"/>
    <lineage>
        <taxon>Bacteria</taxon>
        <taxon>Pseudomonadati</taxon>
        <taxon>Pseudomonadota</taxon>
        <taxon>Betaproteobacteria</taxon>
        <taxon>Burkholderiales</taxon>
        <taxon>Burkholderiaceae</taxon>
        <taxon>Polynucleobacter</taxon>
    </lineage>
</organism>
<dbReference type="CDD" id="cd13623">
    <property type="entry name" value="PBP2_AA_hypothetical"/>
    <property type="match status" value="1"/>
</dbReference>
<feature type="domain" description="Solute-binding protein family 3/N-terminal" evidence="2">
    <location>
        <begin position="16"/>
        <end position="237"/>
    </location>
</feature>
<dbReference type="RefSeq" id="WP_084282223.1">
    <property type="nucleotide sequence ID" value="NZ_FWXJ01000002.1"/>
</dbReference>
<dbReference type="SUPFAM" id="SSF53850">
    <property type="entry name" value="Periplasmic binding protein-like II"/>
    <property type="match status" value="1"/>
</dbReference>
<protein>
    <submittedName>
        <fullName evidence="3">Amino acid ABC transporter substrate-binding protein, PAAT family</fullName>
    </submittedName>
</protein>
<dbReference type="STRING" id="1938817.SAMN06296008_10212"/>
<dbReference type="AlphaFoldDB" id="A0A1W1Y634"/>
<evidence type="ECO:0000313" key="3">
    <source>
        <dbReference type="EMBL" id="SMC31599.1"/>
    </source>
</evidence>
<sequence>MANIQEILKDLAPTGKLRASINVGNPILAKRDAVGSLPYGVSIDLANQLGKELNTEVELVVFEAAGKSVEAVSNKNADFGFFAVDPVRGKEIFFTAPYIVIEGAYLVKNNSPLRANEEVDKAPNRIVVGKGSAYDLYLTREIKQAQLIRAETSPTVVKLFLEGNYEVAAGVKQQLESDIIQNPSLRLLPGKFMEIRQAMGVHKTTSAATQAFMSDFVSRMKRSGFVSESMVRHQIKGAMLAPLD</sequence>
<keyword evidence="4" id="KW-1185">Reference proteome</keyword>
<dbReference type="PANTHER" id="PTHR35936:SF17">
    <property type="entry name" value="ARGININE-BINDING EXTRACELLULAR PROTEIN ARTP"/>
    <property type="match status" value="1"/>
</dbReference>
<dbReference type="Pfam" id="PF00497">
    <property type="entry name" value="SBP_bac_3"/>
    <property type="match status" value="1"/>
</dbReference>
<gene>
    <name evidence="3" type="ORF">SAMN06296008_10212</name>
</gene>
<evidence type="ECO:0000256" key="1">
    <source>
        <dbReference type="ARBA" id="ARBA00022729"/>
    </source>
</evidence>
<dbReference type="OrthoDB" id="571173at2"/>
<accession>A0A1W1Y634</accession>
<keyword evidence="1" id="KW-0732">Signal</keyword>
<dbReference type="Proteomes" id="UP000192708">
    <property type="component" value="Unassembled WGS sequence"/>
</dbReference>
<dbReference type="EMBL" id="FWXJ01000002">
    <property type="protein sequence ID" value="SMC31599.1"/>
    <property type="molecule type" value="Genomic_DNA"/>
</dbReference>
<dbReference type="InterPro" id="IPR001638">
    <property type="entry name" value="Solute-binding_3/MltF_N"/>
</dbReference>
<reference evidence="3 4" key="1">
    <citation type="submission" date="2017-04" db="EMBL/GenBank/DDBJ databases">
        <authorList>
            <person name="Afonso C.L."/>
            <person name="Miller P.J."/>
            <person name="Scott M.A."/>
            <person name="Spackman E."/>
            <person name="Goraichik I."/>
            <person name="Dimitrov K.M."/>
            <person name="Suarez D.L."/>
            <person name="Swayne D.E."/>
        </authorList>
    </citation>
    <scope>NUCLEOTIDE SEQUENCE [LARGE SCALE GENOMIC DNA]</scope>
    <source>
        <strain evidence="3 4">VK13</strain>
    </source>
</reference>
<dbReference type="SMART" id="SM00062">
    <property type="entry name" value="PBPb"/>
    <property type="match status" value="1"/>
</dbReference>
<evidence type="ECO:0000313" key="4">
    <source>
        <dbReference type="Proteomes" id="UP000192708"/>
    </source>
</evidence>
<name>A0A1W1Y634_9BURK</name>
<evidence type="ECO:0000259" key="2">
    <source>
        <dbReference type="SMART" id="SM00062"/>
    </source>
</evidence>
<proteinExistence type="predicted"/>